<dbReference type="GO" id="GO:0006310">
    <property type="term" value="P:DNA recombination"/>
    <property type="evidence" value="ECO:0007669"/>
    <property type="project" value="UniProtKB-KW"/>
</dbReference>
<evidence type="ECO:0000256" key="1">
    <source>
        <dbReference type="ARBA" id="ARBA00023172"/>
    </source>
</evidence>
<organism evidence="3 4">
    <name type="scientific">Nonomuraea diastatica</name>
    <dbReference type="NCBI Taxonomy" id="1848329"/>
    <lineage>
        <taxon>Bacteria</taxon>
        <taxon>Bacillati</taxon>
        <taxon>Actinomycetota</taxon>
        <taxon>Actinomycetes</taxon>
        <taxon>Streptosporangiales</taxon>
        <taxon>Streptosporangiaceae</taxon>
        <taxon>Nonomuraea</taxon>
    </lineage>
</organism>
<feature type="region of interest" description="Disordered" evidence="2">
    <location>
        <begin position="92"/>
        <end position="125"/>
    </location>
</feature>
<name>A0A4R4WB40_9ACTN</name>
<sequence length="125" mass="13914">MLHTFFDIMLFAGLRPSEVMALTVDGCHLPLRGWGKLTLTGAAPDVGTLWTDTGERHEKEGLKHRATTAMRIMPIPPELVAILRAYLNDFPPAADGSRPHASDRHRGRHDEREDRSGPNRANDLP</sequence>
<feature type="compositionally biased region" description="Basic and acidic residues" evidence="2">
    <location>
        <begin position="97"/>
        <end position="117"/>
    </location>
</feature>
<evidence type="ECO:0008006" key="5">
    <source>
        <dbReference type="Google" id="ProtNLM"/>
    </source>
</evidence>
<evidence type="ECO:0000256" key="2">
    <source>
        <dbReference type="SAM" id="MobiDB-lite"/>
    </source>
</evidence>
<evidence type="ECO:0000313" key="3">
    <source>
        <dbReference type="EMBL" id="TDD16002.1"/>
    </source>
</evidence>
<reference evidence="3 4" key="1">
    <citation type="submission" date="2019-03" db="EMBL/GenBank/DDBJ databases">
        <title>Draft genome sequences of novel Actinobacteria.</title>
        <authorList>
            <person name="Sahin N."/>
            <person name="Ay H."/>
            <person name="Saygin H."/>
        </authorList>
    </citation>
    <scope>NUCLEOTIDE SEQUENCE [LARGE SCALE GENOMIC DNA]</scope>
    <source>
        <strain evidence="3 4">KC712</strain>
    </source>
</reference>
<accession>A0A4R4WB40</accession>
<keyword evidence="1" id="KW-0233">DNA recombination</keyword>
<gene>
    <name evidence="3" type="ORF">E1294_32845</name>
</gene>
<dbReference type="SUPFAM" id="SSF56349">
    <property type="entry name" value="DNA breaking-rejoining enzymes"/>
    <property type="match status" value="1"/>
</dbReference>
<dbReference type="InterPro" id="IPR011010">
    <property type="entry name" value="DNA_brk_join_enz"/>
</dbReference>
<dbReference type="GO" id="GO:0015074">
    <property type="term" value="P:DNA integration"/>
    <property type="evidence" value="ECO:0007669"/>
    <property type="project" value="InterPro"/>
</dbReference>
<protein>
    <recommendedName>
        <fullName evidence="5">Tyr recombinase domain-containing protein</fullName>
    </recommendedName>
</protein>
<comment type="caution">
    <text evidence="3">The sequence shown here is derived from an EMBL/GenBank/DDBJ whole genome shotgun (WGS) entry which is preliminary data.</text>
</comment>
<evidence type="ECO:0000313" key="4">
    <source>
        <dbReference type="Proteomes" id="UP000294543"/>
    </source>
</evidence>
<proteinExistence type="predicted"/>
<dbReference type="Proteomes" id="UP000294543">
    <property type="component" value="Unassembled WGS sequence"/>
</dbReference>
<keyword evidence="4" id="KW-1185">Reference proteome</keyword>
<dbReference type="RefSeq" id="WP_132514855.1">
    <property type="nucleotide sequence ID" value="NZ_SMKP01000114.1"/>
</dbReference>
<dbReference type="Gene3D" id="1.10.443.10">
    <property type="entry name" value="Intergrase catalytic core"/>
    <property type="match status" value="1"/>
</dbReference>
<dbReference type="EMBL" id="SMKP01000114">
    <property type="protein sequence ID" value="TDD16002.1"/>
    <property type="molecule type" value="Genomic_DNA"/>
</dbReference>
<dbReference type="GO" id="GO:0003677">
    <property type="term" value="F:DNA binding"/>
    <property type="evidence" value="ECO:0007669"/>
    <property type="project" value="InterPro"/>
</dbReference>
<dbReference type="OrthoDB" id="3748241at2"/>
<dbReference type="AlphaFoldDB" id="A0A4R4WB40"/>
<dbReference type="InterPro" id="IPR013762">
    <property type="entry name" value="Integrase-like_cat_sf"/>
</dbReference>